<accession>A0ABP2AQL6</accession>
<dbReference type="PANTHER" id="PTHR22911">
    <property type="entry name" value="ACYL-MALONYL CONDENSING ENZYME-RELATED"/>
    <property type="match status" value="1"/>
</dbReference>
<dbReference type="InterPro" id="IPR000620">
    <property type="entry name" value="EamA_dom"/>
</dbReference>
<protein>
    <submittedName>
        <fullName evidence="4">Predicted permease, DMT superfamily</fullName>
    </submittedName>
</protein>
<dbReference type="SUPFAM" id="SSF103481">
    <property type="entry name" value="Multidrug resistance efflux transporter EmrE"/>
    <property type="match status" value="2"/>
</dbReference>
<feature type="transmembrane region" description="Helical" evidence="2">
    <location>
        <begin position="154"/>
        <end position="178"/>
    </location>
</feature>
<proteinExistence type="inferred from homology"/>
<keyword evidence="5" id="KW-1185">Reference proteome</keyword>
<dbReference type="PANTHER" id="PTHR22911:SF79">
    <property type="entry name" value="MOBA-LIKE NTP TRANSFERASE DOMAIN-CONTAINING PROTEIN"/>
    <property type="match status" value="1"/>
</dbReference>
<evidence type="ECO:0000259" key="3">
    <source>
        <dbReference type="Pfam" id="PF00892"/>
    </source>
</evidence>
<feature type="transmembrane region" description="Helical" evidence="2">
    <location>
        <begin position="276"/>
        <end position="292"/>
    </location>
</feature>
<sequence>MKKYTGFIFIFLAALCFSTQEISGSYLSNMNLNSMQINSISYFIGALILLPFAIKDIRKLHLKLNKKDIFYFGFLGIIQVSIGMSLAQQALVYANPAIVAVIICANAIITVPLAQIILKEKMNPKAWISITLAIIGIIIISNPFSQTNSHPNQILGIFCAVGAAICIALFNVFATKYVHKYGKSVTNTISFLWGAILLFVFMGITGVPIIHGITLTSLPLLIYVGIVVKGLGFFFFVGAMKETSAITATATFYIKPIIVPILVFLIMGTIISPSTIIGTIIIIIASIIIFFIKKATAKQKLTVARSH</sequence>
<evidence type="ECO:0000256" key="2">
    <source>
        <dbReference type="SAM" id="Phobius"/>
    </source>
</evidence>
<keyword evidence="2" id="KW-0472">Membrane</keyword>
<name>A0ABP2AQL6_SARVE</name>
<keyword evidence="2" id="KW-1133">Transmembrane helix</keyword>
<feature type="domain" description="EamA" evidence="3">
    <location>
        <begin position="6"/>
        <end position="141"/>
    </location>
</feature>
<dbReference type="InterPro" id="IPR037185">
    <property type="entry name" value="EmrE-like"/>
</dbReference>
<comment type="caution">
    <text evidence="4">The sequence shown here is derived from an EMBL/GenBank/DDBJ whole genome shotgun (WGS) entry which is preliminary data.</text>
</comment>
<feature type="transmembrane region" description="Helical" evidence="2">
    <location>
        <begin position="252"/>
        <end position="270"/>
    </location>
</feature>
<evidence type="ECO:0000256" key="1">
    <source>
        <dbReference type="ARBA" id="ARBA00007362"/>
    </source>
</evidence>
<feature type="transmembrane region" description="Helical" evidence="2">
    <location>
        <begin position="220"/>
        <end position="240"/>
    </location>
</feature>
<keyword evidence="2" id="KW-0812">Transmembrane</keyword>
<feature type="transmembrane region" description="Helical" evidence="2">
    <location>
        <begin position="69"/>
        <end position="87"/>
    </location>
</feature>
<gene>
    <name evidence="4" type="ORF">ERS852473_00883</name>
</gene>
<dbReference type="EMBL" id="CYZR01000002">
    <property type="protein sequence ID" value="CUN69723.1"/>
    <property type="molecule type" value="Genomic_DNA"/>
</dbReference>
<feature type="transmembrane region" description="Helical" evidence="2">
    <location>
        <begin position="126"/>
        <end position="142"/>
    </location>
</feature>
<reference evidence="4 5" key="1">
    <citation type="submission" date="2015-09" db="EMBL/GenBank/DDBJ databases">
        <authorList>
            <consortium name="Pathogen Informatics"/>
            <person name="Wu L."/>
            <person name="Ma J."/>
        </authorList>
    </citation>
    <scope>NUCLEOTIDE SEQUENCE [LARGE SCALE GENOMIC DNA]</scope>
    <source>
        <strain evidence="4 5">2789STDY5834858</strain>
    </source>
</reference>
<feature type="domain" description="EamA" evidence="3">
    <location>
        <begin position="155"/>
        <end position="290"/>
    </location>
</feature>
<comment type="similarity">
    <text evidence="1">Belongs to the EamA transporter family.</text>
</comment>
<dbReference type="Pfam" id="PF00892">
    <property type="entry name" value="EamA"/>
    <property type="match status" value="2"/>
</dbReference>
<dbReference type="Proteomes" id="UP000095488">
    <property type="component" value="Unassembled WGS sequence"/>
</dbReference>
<evidence type="ECO:0000313" key="4">
    <source>
        <dbReference type="EMBL" id="CUN69723.1"/>
    </source>
</evidence>
<dbReference type="RefSeq" id="WP_055258017.1">
    <property type="nucleotide sequence ID" value="NZ_CABIXL010000002.1"/>
</dbReference>
<feature type="transmembrane region" description="Helical" evidence="2">
    <location>
        <begin position="93"/>
        <end position="114"/>
    </location>
</feature>
<feature type="transmembrane region" description="Helical" evidence="2">
    <location>
        <begin position="40"/>
        <end position="57"/>
    </location>
</feature>
<feature type="transmembrane region" description="Helical" evidence="2">
    <location>
        <begin position="190"/>
        <end position="214"/>
    </location>
</feature>
<evidence type="ECO:0000313" key="5">
    <source>
        <dbReference type="Proteomes" id="UP000095488"/>
    </source>
</evidence>
<organism evidence="4 5">
    <name type="scientific">Sarcina ventriculi</name>
    <name type="common">Clostridium ventriculi</name>
    <dbReference type="NCBI Taxonomy" id="1267"/>
    <lineage>
        <taxon>Bacteria</taxon>
        <taxon>Bacillati</taxon>
        <taxon>Bacillota</taxon>
        <taxon>Clostridia</taxon>
        <taxon>Eubacteriales</taxon>
        <taxon>Clostridiaceae</taxon>
        <taxon>Sarcina</taxon>
    </lineage>
</organism>